<keyword evidence="5" id="KW-0808">Transferase</keyword>
<evidence type="ECO:0000256" key="7">
    <source>
        <dbReference type="ARBA" id="ARBA00023012"/>
    </source>
</evidence>
<name>D9SMI2_CLOC7</name>
<keyword evidence="11" id="KW-1185">Reference proteome</keyword>
<dbReference type="InterPro" id="IPR050351">
    <property type="entry name" value="BphY/WalK/GraS-like"/>
</dbReference>
<dbReference type="PRINTS" id="PR00344">
    <property type="entry name" value="BCTRLSENSOR"/>
</dbReference>
<keyword evidence="8" id="KW-1133">Transmembrane helix</keyword>
<dbReference type="PANTHER" id="PTHR45453">
    <property type="entry name" value="PHOSPHATE REGULON SENSOR PROTEIN PHOR"/>
    <property type="match status" value="1"/>
</dbReference>
<gene>
    <name evidence="10" type="ordered locus">Clocel_4177</name>
</gene>
<evidence type="ECO:0000256" key="8">
    <source>
        <dbReference type="SAM" id="Phobius"/>
    </source>
</evidence>
<proteinExistence type="predicted"/>
<feature type="transmembrane region" description="Helical" evidence="8">
    <location>
        <begin position="32"/>
        <end position="53"/>
    </location>
</feature>
<keyword evidence="8" id="KW-0472">Membrane</keyword>
<dbReference type="PANTHER" id="PTHR45453:SF1">
    <property type="entry name" value="PHOSPHATE REGULON SENSOR PROTEIN PHOR"/>
    <property type="match status" value="1"/>
</dbReference>
<feature type="transmembrane region" description="Helical" evidence="8">
    <location>
        <begin position="7"/>
        <end position="26"/>
    </location>
</feature>
<dbReference type="Proteomes" id="UP000002730">
    <property type="component" value="Chromosome"/>
</dbReference>
<dbReference type="RefSeq" id="WP_010074193.1">
    <property type="nucleotide sequence ID" value="NC_014393.1"/>
</dbReference>
<dbReference type="CDD" id="cd00082">
    <property type="entry name" value="HisKA"/>
    <property type="match status" value="1"/>
</dbReference>
<dbReference type="InterPro" id="IPR003594">
    <property type="entry name" value="HATPase_dom"/>
</dbReference>
<organism evidence="10 11">
    <name type="scientific">Clostridium cellulovorans (strain ATCC 35296 / DSM 3052 / OCM 3 / 743B)</name>
    <dbReference type="NCBI Taxonomy" id="573061"/>
    <lineage>
        <taxon>Bacteria</taxon>
        <taxon>Bacillati</taxon>
        <taxon>Bacillota</taxon>
        <taxon>Clostridia</taxon>
        <taxon>Eubacteriales</taxon>
        <taxon>Clostridiaceae</taxon>
        <taxon>Clostridium</taxon>
    </lineage>
</organism>
<dbReference type="GO" id="GO:0000155">
    <property type="term" value="F:phosphorelay sensor kinase activity"/>
    <property type="evidence" value="ECO:0007669"/>
    <property type="project" value="InterPro"/>
</dbReference>
<dbReference type="InterPro" id="IPR005467">
    <property type="entry name" value="His_kinase_dom"/>
</dbReference>
<dbReference type="AlphaFoldDB" id="D9SMI2"/>
<dbReference type="Pfam" id="PF00512">
    <property type="entry name" value="HisKA"/>
    <property type="match status" value="1"/>
</dbReference>
<dbReference type="Gene3D" id="3.30.565.10">
    <property type="entry name" value="Histidine kinase-like ATPase, C-terminal domain"/>
    <property type="match status" value="1"/>
</dbReference>
<evidence type="ECO:0000259" key="9">
    <source>
        <dbReference type="PROSITE" id="PS50109"/>
    </source>
</evidence>
<dbReference type="HOGENOM" id="CLU_000445_89_3_9"/>
<evidence type="ECO:0000256" key="1">
    <source>
        <dbReference type="ARBA" id="ARBA00000085"/>
    </source>
</evidence>
<comment type="subcellular location">
    <subcellularLocation>
        <location evidence="2">Membrane</location>
    </subcellularLocation>
</comment>
<evidence type="ECO:0000256" key="6">
    <source>
        <dbReference type="ARBA" id="ARBA00022777"/>
    </source>
</evidence>
<keyword evidence="4" id="KW-0597">Phosphoprotein</keyword>
<dbReference type="SUPFAM" id="SSF47384">
    <property type="entry name" value="Homodimeric domain of signal transducing histidine kinase"/>
    <property type="match status" value="1"/>
</dbReference>
<keyword evidence="7" id="KW-0902">Two-component regulatory system</keyword>
<keyword evidence="6 10" id="KW-0418">Kinase</keyword>
<dbReference type="OrthoDB" id="9773956at2"/>
<dbReference type="KEGG" id="ccb:Clocel_4177"/>
<dbReference type="SUPFAM" id="SSF55874">
    <property type="entry name" value="ATPase domain of HSP90 chaperone/DNA topoisomerase II/histidine kinase"/>
    <property type="match status" value="1"/>
</dbReference>
<evidence type="ECO:0000256" key="2">
    <source>
        <dbReference type="ARBA" id="ARBA00004370"/>
    </source>
</evidence>
<dbReference type="InterPro" id="IPR004358">
    <property type="entry name" value="Sig_transdc_His_kin-like_C"/>
</dbReference>
<dbReference type="SMART" id="SM00387">
    <property type="entry name" value="HATPase_c"/>
    <property type="match status" value="1"/>
</dbReference>
<dbReference type="eggNOG" id="COG2205">
    <property type="taxonomic scope" value="Bacteria"/>
</dbReference>
<dbReference type="Gene3D" id="1.10.287.130">
    <property type="match status" value="1"/>
</dbReference>
<reference evidence="10 11" key="1">
    <citation type="submission" date="2010-08" db="EMBL/GenBank/DDBJ databases">
        <title>Complete sequence of Clostridium cellulovorans 743B.</title>
        <authorList>
            <consortium name="US DOE Joint Genome Institute"/>
            <person name="Lucas S."/>
            <person name="Copeland A."/>
            <person name="Lapidus A."/>
            <person name="Cheng J.-F."/>
            <person name="Bruce D."/>
            <person name="Goodwin L."/>
            <person name="Pitluck S."/>
            <person name="Chertkov O."/>
            <person name="Detter J.C."/>
            <person name="Han C."/>
            <person name="Tapia R."/>
            <person name="Land M."/>
            <person name="Hauser L."/>
            <person name="Chang Y.-J."/>
            <person name="Jeffries C."/>
            <person name="Kyrpides N."/>
            <person name="Ivanova N."/>
            <person name="Mikhailova N."/>
            <person name="Hemme C.L."/>
            <person name="Woyke T."/>
        </authorList>
    </citation>
    <scope>NUCLEOTIDE SEQUENCE [LARGE SCALE GENOMIC DNA]</scope>
    <source>
        <strain evidence="11">ATCC 35296 / DSM 3052 / OCM 3 / 743B</strain>
    </source>
</reference>
<dbReference type="InterPro" id="IPR003661">
    <property type="entry name" value="HisK_dim/P_dom"/>
</dbReference>
<dbReference type="GO" id="GO:0004721">
    <property type="term" value="F:phosphoprotein phosphatase activity"/>
    <property type="evidence" value="ECO:0007669"/>
    <property type="project" value="TreeGrafter"/>
</dbReference>
<dbReference type="GO" id="GO:0016036">
    <property type="term" value="P:cellular response to phosphate starvation"/>
    <property type="evidence" value="ECO:0007669"/>
    <property type="project" value="TreeGrafter"/>
</dbReference>
<dbReference type="InterPro" id="IPR036890">
    <property type="entry name" value="HATPase_C_sf"/>
</dbReference>
<dbReference type="InterPro" id="IPR036097">
    <property type="entry name" value="HisK_dim/P_sf"/>
</dbReference>
<protein>
    <recommendedName>
        <fullName evidence="3">histidine kinase</fullName>
        <ecNumber evidence="3">2.7.13.3</ecNumber>
    </recommendedName>
</protein>
<dbReference type="EC" id="2.7.13.3" evidence="3"/>
<feature type="domain" description="Histidine kinase" evidence="9">
    <location>
        <begin position="119"/>
        <end position="332"/>
    </location>
</feature>
<comment type="catalytic activity">
    <reaction evidence="1">
        <text>ATP + protein L-histidine = ADP + protein N-phospho-L-histidine.</text>
        <dbReference type="EC" id="2.7.13.3"/>
    </reaction>
</comment>
<evidence type="ECO:0000313" key="10">
    <source>
        <dbReference type="EMBL" id="ADL53838.1"/>
    </source>
</evidence>
<evidence type="ECO:0000256" key="4">
    <source>
        <dbReference type="ARBA" id="ARBA00022553"/>
    </source>
</evidence>
<evidence type="ECO:0000256" key="5">
    <source>
        <dbReference type="ARBA" id="ARBA00022679"/>
    </source>
</evidence>
<evidence type="ECO:0000256" key="3">
    <source>
        <dbReference type="ARBA" id="ARBA00012438"/>
    </source>
</evidence>
<dbReference type="CDD" id="cd00075">
    <property type="entry name" value="HATPase"/>
    <property type="match status" value="1"/>
</dbReference>
<sequence>MLRNKEVRLLLIVMFLVSIICSSIGFRINIFAGVITFITCVTLLVSYSLFTLYRYKEIEKLSESLRSICSGEYSLDIRDNKEGELSILKNEIYKVTLMLSKHGEALKKEKENLSDAISDISHQLKTPLTSMMVMTDLLSDSNLKSEKRVVFTKNIQNQLERMEWLLTSLLKLSKIDAGTVKFKKDKISVAEVIERVTKAISIPMDIKEQSIIIEGDTEATFIGDLNWITEAMINIMKNCVEHTGTKGTIWIIVEETPLYTQIKVTDNGSGIDKEDLPYIFKRFYKGKNASEDSVGIGLAMAKTIIASQGGDLSVTSKKNEGTQFSIKIYKQII</sequence>
<dbReference type="SMART" id="SM00388">
    <property type="entry name" value="HisKA"/>
    <property type="match status" value="1"/>
</dbReference>
<dbReference type="STRING" id="573061.Clocel_4177"/>
<evidence type="ECO:0000313" key="11">
    <source>
        <dbReference type="Proteomes" id="UP000002730"/>
    </source>
</evidence>
<dbReference type="EMBL" id="CP002160">
    <property type="protein sequence ID" value="ADL53838.1"/>
    <property type="molecule type" value="Genomic_DNA"/>
</dbReference>
<keyword evidence="8" id="KW-0812">Transmembrane</keyword>
<dbReference type="Pfam" id="PF02518">
    <property type="entry name" value="HATPase_c"/>
    <property type="match status" value="1"/>
</dbReference>
<dbReference type="GO" id="GO:0005886">
    <property type="term" value="C:plasma membrane"/>
    <property type="evidence" value="ECO:0007669"/>
    <property type="project" value="TreeGrafter"/>
</dbReference>
<accession>D9SMI2</accession>
<dbReference type="PROSITE" id="PS50109">
    <property type="entry name" value="HIS_KIN"/>
    <property type="match status" value="1"/>
</dbReference>